<evidence type="ECO:0000259" key="5">
    <source>
        <dbReference type="Pfam" id="PF16363"/>
    </source>
</evidence>
<dbReference type="PANTHER" id="PTHR43715:SF1">
    <property type="entry name" value="GDP-MANNOSE 4,6 DEHYDRATASE"/>
    <property type="match status" value="1"/>
</dbReference>
<protein>
    <recommendedName>
        <fullName evidence="3">GDP-mannose 4,6-dehydratase</fullName>
        <ecNumber evidence="3">4.2.1.47</ecNumber>
    </recommendedName>
</protein>
<dbReference type="Gene3D" id="3.90.25.10">
    <property type="entry name" value="UDP-galactose 4-epimerase, domain 1"/>
    <property type="match status" value="1"/>
</dbReference>
<organism evidence="6 7">
    <name type="scientific">Bonamia ostreae</name>
    <dbReference type="NCBI Taxonomy" id="126728"/>
    <lineage>
        <taxon>Eukaryota</taxon>
        <taxon>Sar</taxon>
        <taxon>Rhizaria</taxon>
        <taxon>Endomyxa</taxon>
        <taxon>Ascetosporea</taxon>
        <taxon>Haplosporida</taxon>
        <taxon>Bonamia</taxon>
    </lineage>
</organism>
<sequence>MFGDVTEEIQNENTRFRPQSPYGFVFQTKIIVTTTNNKAIAKVFAYWTAINFRESYGMHISNGILFNHESPRRGENFVTRKITMGVASIKLNLKKCIYLGNLDAKRDWGHAKDYVEAMYKILQQNQPSDYVIATGIVRSVRYFTEKAFSVVGIDICWRGEKLNEEGFDKKNKSFKICKNI</sequence>
<keyword evidence="4" id="KW-0456">Lyase</keyword>
<dbReference type="EMBL" id="JBDODL010001458">
    <property type="protein sequence ID" value="MES1921536.1"/>
    <property type="molecule type" value="Genomic_DNA"/>
</dbReference>
<evidence type="ECO:0000313" key="7">
    <source>
        <dbReference type="Proteomes" id="UP001439008"/>
    </source>
</evidence>
<dbReference type="Gene3D" id="3.40.50.720">
    <property type="entry name" value="NAD(P)-binding Rossmann-like Domain"/>
    <property type="match status" value="1"/>
</dbReference>
<feature type="domain" description="NAD(P)-binding" evidence="5">
    <location>
        <begin position="1"/>
        <end position="173"/>
    </location>
</feature>
<comment type="caution">
    <text evidence="6">The sequence shown here is derived from an EMBL/GenBank/DDBJ whole genome shotgun (WGS) entry which is preliminary data.</text>
</comment>
<evidence type="ECO:0000313" key="6">
    <source>
        <dbReference type="EMBL" id="MES1921536.1"/>
    </source>
</evidence>
<comment type="cofactor">
    <cofactor evidence="1">
        <name>NADP(+)</name>
        <dbReference type="ChEBI" id="CHEBI:58349"/>
    </cofactor>
</comment>
<dbReference type="Proteomes" id="UP001439008">
    <property type="component" value="Unassembled WGS sequence"/>
</dbReference>
<dbReference type="InterPro" id="IPR016040">
    <property type="entry name" value="NAD(P)-bd_dom"/>
</dbReference>
<proteinExistence type="inferred from homology"/>
<evidence type="ECO:0000256" key="3">
    <source>
        <dbReference type="ARBA" id="ARBA00011989"/>
    </source>
</evidence>
<accession>A0ABV2AQ04</accession>
<keyword evidence="7" id="KW-1185">Reference proteome</keyword>
<dbReference type="EC" id="4.2.1.47" evidence="3"/>
<dbReference type="SUPFAM" id="SSF51735">
    <property type="entry name" value="NAD(P)-binding Rossmann-fold domains"/>
    <property type="match status" value="1"/>
</dbReference>
<dbReference type="InterPro" id="IPR036291">
    <property type="entry name" value="NAD(P)-bd_dom_sf"/>
</dbReference>
<gene>
    <name evidence="6" type="ORF">MHBO_003062</name>
</gene>
<evidence type="ECO:0000256" key="1">
    <source>
        <dbReference type="ARBA" id="ARBA00001937"/>
    </source>
</evidence>
<dbReference type="InterPro" id="IPR006368">
    <property type="entry name" value="GDP_Man_deHydtase"/>
</dbReference>
<dbReference type="PANTHER" id="PTHR43715">
    <property type="entry name" value="GDP-MANNOSE 4,6-DEHYDRATASE"/>
    <property type="match status" value="1"/>
</dbReference>
<comment type="similarity">
    <text evidence="2">Belongs to the NAD(P)-dependent epimerase/dehydratase family. GDP-mannose 4,6-dehydratase subfamily.</text>
</comment>
<reference evidence="6 7" key="1">
    <citation type="journal article" date="2024" name="BMC Biol.">
        <title>Comparative genomics of Ascetosporea gives new insight into the evolutionary basis for animal parasitism in Rhizaria.</title>
        <authorList>
            <person name="Hiltunen Thoren M."/>
            <person name="Onut-Brannstrom I."/>
            <person name="Alfjorden A."/>
            <person name="Peckova H."/>
            <person name="Swords F."/>
            <person name="Hooper C."/>
            <person name="Holzer A.S."/>
            <person name="Bass D."/>
            <person name="Burki F."/>
        </authorList>
    </citation>
    <scope>NUCLEOTIDE SEQUENCE [LARGE SCALE GENOMIC DNA]</scope>
    <source>
        <strain evidence="6">20-A016</strain>
    </source>
</reference>
<dbReference type="Pfam" id="PF16363">
    <property type="entry name" value="GDP_Man_Dehyd"/>
    <property type="match status" value="1"/>
</dbReference>
<name>A0ABV2AQ04_9EUKA</name>
<evidence type="ECO:0000256" key="4">
    <source>
        <dbReference type="ARBA" id="ARBA00023239"/>
    </source>
</evidence>
<evidence type="ECO:0000256" key="2">
    <source>
        <dbReference type="ARBA" id="ARBA00009263"/>
    </source>
</evidence>